<dbReference type="EMBL" id="JAUEPS010000043">
    <property type="protein sequence ID" value="KAK0447853.1"/>
    <property type="molecule type" value="Genomic_DNA"/>
</dbReference>
<dbReference type="Proteomes" id="UP001175211">
    <property type="component" value="Unassembled WGS sequence"/>
</dbReference>
<sequence>MLRLVKGDEKVEVTLGCIISRHPSIIGRDTCVVEATSEHEEWKGKQLIVKISWPDICRTSETDFVGKAREKARNMTQGKRPEWALNHLPDILLSQDFGYDIKSTQTNLVDFFAKTMFADKKFEYEGRVCRIAVQEKLYSFDELQTPQEYAQVFFDILQIHK</sequence>
<dbReference type="RefSeq" id="XP_060326268.1">
    <property type="nucleotide sequence ID" value="XM_060483776.1"/>
</dbReference>
<evidence type="ECO:0000313" key="2">
    <source>
        <dbReference type="EMBL" id="KAK0447853.1"/>
    </source>
</evidence>
<evidence type="ECO:0000259" key="1">
    <source>
        <dbReference type="Pfam" id="PF17667"/>
    </source>
</evidence>
<dbReference type="GeneID" id="85367324"/>
<feature type="domain" description="Fungal-type protein kinase" evidence="1">
    <location>
        <begin position="9"/>
        <end position="72"/>
    </location>
</feature>
<dbReference type="AlphaFoldDB" id="A0AA39JWF8"/>
<evidence type="ECO:0000313" key="3">
    <source>
        <dbReference type="Proteomes" id="UP001175211"/>
    </source>
</evidence>
<proteinExistence type="predicted"/>
<dbReference type="InterPro" id="IPR040976">
    <property type="entry name" value="Pkinase_fungal"/>
</dbReference>
<gene>
    <name evidence="2" type="ORF">EV420DRAFT_862286</name>
</gene>
<reference evidence="2" key="1">
    <citation type="submission" date="2023-06" db="EMBL/GenBank/DDBJ databases">
        <authorList>
            <consortium name="Lawrence Berkeley National Laboratory"/>
            <person name="Ahrendt S."/>
            <person name="Sahu N."/>
            <person name="Indic B."/>
            <person name="Wong-Bajracharya J."/>
            <person name="Merenyi Z."/>
            <person name="Ke H.-M."/>
            <person name="Monk M."/>
            <person name="Kocsube S."/>
            <person name="Drula E."/>
            <person name="Lipzen A."/>
            <person name="Balint B."/>
            <person name="Henrissat B."/>
            <person name="Andreopoulos B."/>
            <person name="Martin F.M."/>
            <person name="Harder C.B."/>
            <person name="Rigling D."/>
            <person name="Ford K.L."/>
            <person name="Foster G.D."/>
            <person name="Pangilinan J."/>
            <person name="Papanicolaou A."/>
            <person name="Barry K."/>
            <person name="LaButti K."/>
            <person name="Viragh M."/>
            <person name="Koriabine M."/>
            <person name="Yan M."/>
            <person name="Riley R."/>
            <person name="Champramary S."/>
            <person name="Plett K.L."/>
            <person name="Tsai I.J."/>
            <person name="Slot J."/>
            <person name="Sipos G."/>
            <person name="Plett J."/>
            <person name="Nagy L.G."/>
            <person name="Grigoriev I.V."/>
        </authorList>
    </citation>
    <scope>NUCLEOTIDE SEQUENCE</scope>
    <source>
        <strain evidence="2">CCBAS 213</strain>
    </source>
</reference>
<accession>A0AA39JWF8</accession>
<comment type="caution">
    <text evidence="2">The sequence shown here is derived from an EMBL/GenBank/DDBJ whole genome shotgun (WGS) entry which is preliminary data.</text>
</comment>
<name>A0AA39JWF8_ARMTA</name>
<organism evidence="2 3">
    <name type="scientific">Armillaria tabescens</name>
    <name type="common">Ringless honey mushroom</name>
    <name type="synonym">Agaricus tabescens</name>
    <dbReference type="NCBI Taxonomy" id="1929756"/>
    <lineage>
        <taxon>Eukaryota</taxon>
        <taxon>Fungi</taxon>
        <taxon>Dikarya</taxon>
        <taxon>Basidiomycota</taxon>
        <taxon>Agaricomycotina</taxon>
        <taxon>Agaricomycetes</taxon>
        <taxon>Agaricomycetidae</taxon>
        <taxon>Agaricales</taxon>
        <taxon>Marasmiineae</taxon>
        <taxon>Physalacriaceae</taxon>
        <taxon>Desarmillaria</taxon>
    </lineage>
</organism>
<protein>
    <recommendedName>
        <fullName evidence="1">Fungal-type protein kinase domain-containing protein</fullName>
    </recommendedName>
</protein>
<dbReference type="Pfam" id="PF17667">
    <property type="entry name" value="Pkinase_fungal"/>
    <property type="match status" value="1"/>
</dbReference>
<keyword evidence="3" id="KW-1185">Reference proteome</keyword>